<feature type="compositionally biased region" description="Basic and acidic residues" evidence="1">
    <location>
        <begin position="306"/>
        <end position="339"/>
    </location>
</feature>
<accession>A0A9D4U1X2</accession>
<dbReference type="InterPro" id="IPR023393">
    <property type="entry name" value="START-like_dom_sf"/>
</dbReference>
<organism evidence="2 3">
    <name type="scientific">Chlorella vulgaris</name>
    <name type="common">Green alga</name>
    <dbReference type="NCBI Taxonomy" id="3077"/>
    <lineage>
        <taxon>Eukaryota</taxon>
        <taxon>Viridiplantae</taxon>
        <taxon>Chlorophyta</taxon>
        <taxon>core chlorophytes</taxon>
        <taxon>Trebouxiophyceae</taxon>
        <taxon>Chlorellales</taxon>
        <taxon>Chlorellaceae</taxon>
        <taxon>Chlorella clade</taxon>
        <taxon>Chlorella</taxon>
    </lineage>
</organism>
<gene>
    <name evidence="2" type="ORF">D9Q98_001446</name>
</gene>
<feature type="compositionally biased region" description="Basic and acidic residues" evidence="1">
    <location>
        <begin position="271"/>
        <end position="281"/>
    </location>
</feature>
<feature type="region of interest" description="Disordered" evidence="1">
    <location>
        <begin position="254"/>
        <end position="345"/>
    </location>
</feature>
<protein>
    <recommendedName>
        <fullName evidence="4">Coenzyme Q-binding protein COQ10 START domain-containing protein</fullName>
    </recommendedName>
</protein>
<sequence>MSGTAVARSGHYERPGVVGAYRQRRRQHRSLPASSAAVRQQQQHARRTQEQQQQQQQHWRGRASTLRPCQAVAVDVEPTPASGSIDIESLQYKEGQFTVEGCLITLAPPELVYQVLTDYDALPRVFHNVDSSALRRCSVTGQKQMVQTCRWAFLVFSGTFVNELNVVEDPRQRQLTFSLVQSAFMREFVGSWDLQALPCGATQVRHRLSVTPVVSPPQRIGDLSKKIFRKQVVNILEDLRAELQSRLNGVQASLQAQSVKEEEVATPNTVREPEAKDDESPAHPSKLKRQFTQEQRDKMAAASRQYWERWREERGVSRREPRDTSIDRRRQPKSPEVRAKMSAAAKKRTWDVAVRVRMSRSHKGRVCSPKVRRNMAAGQQARRARERAARGGAAQNVRSGSPQPRLSEELAREAAVIELSRLRQVVFKWMSAYEREHGRKPSLPETADINPDIYRAFVRYVGLREMLRGNSSGALAVGAGGVAGAGPSQPHGRAGPSSGRP</sequence>
<evidence type="ECO:0008006" key="4">
    <source>
        <dbReference type="Google" id="ProtNLM"/>
    </source>
</evidence>
<proteinExistence type="predicted"/>
<dbReference type="SUPFAM" id="SSF55961">
    <property type="entry name" value="Bet v1-like"/>
    <property type="match status" value="1"/>
</dbReference>
<evidence type="ECO:0000313" key="2">
    <source>
        <dbReference type="EMBL" id="KAI3439036.1"/>
    </source>
</evidence>
<dbReference type="PANTHER" id="PTHR31385:SF1">
    <property type="entry name" value="PUTATIVE (DUF220)-RELATED"/>
    <property type="match status" value="1"/>
</dbReference>
<name>A0A9D4U1X2_CHLVU</name>
<dbReference type="Gene3D" id="3.30.530.20">
    <property type="match status" value="1"/>
</dbReference>
<dbReference type="InterPro" id="IPR019587">
    <property type="entry name" value="Polyketide_cyclase/dehydratase"/>
</dbReference>
<dbReference type="PANTHER" id="PTHR31385">
    <property type="entry name" value="PUTATIVE (DUF220)-RELATED"/>
    <property type="match status" value="1"/>
</dbReference>
<reference evidence="2" key="1">
    <citation type="journal article" date="2019" name="Plant J.">
        <title>Chlorella vulgaris genome assembly and annotation reveals the molecular basis for metabolic acclimation to high light conditions.</title>
        <authorList>
            <person name="Cecchin M."/>
            <person name="Marcolungo L."/>
            <person name="Rossato M."/>
            <person name="Girolomoni L."/>
            <person name="Cosentino E."/>
            <person name="Cuine S."/>
            <person name="Li-Beisson Y."/>
            <person name="Delledonne M."/>
            <person name="Ballottari M."/>
        </authorList>
    </citation>
    <scope>NUCLEOTIDE SEQUENCE</scope>
    <source>
        <strain evidence="2">211/11P</strain>
    </source>
</reference>
<dbReference type="Proteomes" id="UP001055712">
    <property type="component" value="Unassembled WGS sequence"/>
</dbReference>
<feature type="compositionally biased region" description="Basic residues" evidence="1">
    <location>
        <begin position="361"/>
        <end position="373"/>
    </location>
</feature>
<dbReference type="EMBL" id="SIDB01000001">
    <property type="protein sequence ID" value="KAI3439036.1"/>
    <property type="molecule type" value="Genomic_DNA"/>
</dbReference>
<evidence type="ECO:0000256" key="1">
    <source>
        <dbReference type="SAM" id="MobiDB-lite"/>
    </source>
</evidence>
<feature type="region of interest" description="Disordered" evidence="1">
    <location>
        <begin position="474"/>
        <end position="501"/>
    </location>
</feature>
<reference evidence="2" key="2">
    <citation type="submission" date="2020-11" db="EMBL/GenBank/DDBJ databases">
        <authorList>
            <person name="Cecchin M."/>
            <person name="Marcolungo L."/>
            <person name="Rossato M."/>
            <person name="Girolomoni L."/>
            <person name="Cosentino E."/>
            <person name="Cuine S."/>
            <person name="Li-Beisson Y."/>
            <person name="Delledonne M."/>
            <person name="Ballottari M."/>
        </authorList>
    </citation>
    <scope>NUCLEOTIDE SEQUENCE</scope>
    <source>
        <strain evidence="2">211/11P</strain>
        <tissue evidence="2">Whole cell</tissue>
    </source>
</reference>
<comment type="caution">
    <text evidence="2">The sequence shown here is derived from an EMBL/GenBank/DDBJ whole genome shotgun (WGS) entry which is preliminary data.</text>
</comment>
<feature type="region of interest" description="Disordered" evidence="1">
    <location>
        <begin position="1"/>
        <end position="65"/>
    </location>
</feature>
<keyword evidence="3" id="KW-1185">Reference proteome</keyword>
<dbReference type="AlphaFoldDB" id="A0A9D4U1X2"/>
<dbReference type="OrthoDB" id="530906at2759"/>
<feature type="region of interest" description="Disordered" evidence="1">
    <location>
        <begin position="361"/>
        <end position="406"/>
    </location>
</feature>
<evidence type="ECO:0000313" key="3">
    <source>
        <dbReference type="Proteomes" id="UP001055712"/>
    </source>
</evidence>
<dbReference type="Pfam" id="PF10604">
    <property type="entry name" value="Polyketide_cyc2"/>
    <property type="match status" value="1"/>
</dbReference>